<evidence type="ECO:0000259" key="2">
    <source>
        <dbReference type="Pfam" id="PF26078"/>
    </source>
</evidence>
<organism evidence="4 5">
    <name type="scientific">Alkaliphilus peptidifermentans DSM 18978</name>
    <dbReference type="NCBI Taxonomy" id="1120976"/>
    <lineage>
        <taxon>Bacteria</taxon>
        <taxon>Bacillati</taxon>
        <taxon>Bacillota</taxon>
        <taxon>Clostridia</taxon>
        <taxon>Peptostreptococcales</taxon>
        <taxon>Natronincolaceae</taxon>
        <taxon>Alkaliphilus</taxon>
    </lineage>
</organism>
<dbReference type="Pfam" id="PF26078">
    <property type="entry name" value="Baseplate_J_M"/>
    <property type="match status" value="1"/>
</dbReference>
<protein>
    <submittedName>
        <fullName evidence="4">Uncharacterized phage protein gp47/JayE</fullName>
    </submittedName>
</protein>
<dbReference type="STRING" id="1120976.SAMN03080606_03109"/>
<keyword evidence="5" id="KW-1185">Reference proteome</keyword>
<evidence type="ECO:0000256" key="1">
    <source>
        <dbReference type="ARBA" id="ARBA00038087"/>
    </source>
</evidence>
<dbReference type="Proteomes" id="UP000198636">
    <property type="component" value="Unassembled WGS sequence"/>
</dbReference>
<dbReference type="InterPro" id="IPR052399">
    <property type="entry name" value="Phage_Baseplate_Assmbl_Protein"/>
</dbReference>
<dbReference type="Pfam" id="PF26079">
    <property type="entry name" value="Baseplate_J_C"/>
    <property type="match status" value="1"/>
</dbReference>
<gene>
    <name evidence="4" type="ORF">SAMN03080606_03109</name>
</gene>
<dbReference type="PANTHER" id="PTHR37829">
    <property type="entry name" value="PHAGE-LIKE ELEMENT PBSX PROTEIN XKDT"/>
    <property type="match status" value="1"/>
</dbReference>
<dbReference type="RefSeq" id="WP_330389189.1">
    <property type="nucleotide sequence ID" value="NZ_FMUS01000022.1"/>
</dbReference>
<feature type="domain" description="Baseplate J-like C-terminal" evidence="3">
    <location>
        <begin position="268"/>
        <end position="357"/>
    </location>
</feature>
<dbReference type="PANTHER" id="PTHR37829:SF3">
    <property type="entry name" value="PROTEIN JAYE-RELATED"/>
    <property type="match status" value="1"/>
</dbReference>
<dbReference type="AlphaFoldDB" id="A0A1G5JXY1"/>
<dbReference type="InterPro" id="IPR058531">
    <property type="entry name" value="Baseplate_J_M"/>
</dbReference>
<feature type="domain" description="Baseplate J-like central" evidence="2">
    <location>
        <begin position="182"/>
        <end position="261"/>
    </location>
</feature>
<accession>A0A1G5JXY1</accession>
<dbReference type="EMBL" id="FMUS01000022">
    <property type="protein sequence ID" value="SCY93167.1"/>
    <property type="molecule type" value="Genomic_DNA"/>
</dbReference>
<comment type="similarity">
    <text evidence="1">Belongs to the Mu gp47/PBSX XkdT family.</text>
</comment>
<reference evidence="4 5" key="1">
    <citation type="submission" date="2016-10" db="EMBL/GenBank/DDBJ databases">
        <authorList>
            <person name="de Groot N.N."/>
        </authorList>
    </citation>
    <scope>NUCLEOTIDE SEQUENCE [LARGE SCALE GENOMIC DNA]</scope>
    <source>
        <strain evidence="4 5">DSM 18978</strain>
    </source>
</reference>
<dbReference type="InterPro" id="IPR058530">
    <property type="entry name" value="Baseplate_J-like_C"/>
</dbReference>
<proteinExistence type="inferred from homology"/>
<evidence type="ECO:0000259" key="3">
    <source>
        <dbReference type="Pfam" id="PF26079"/>
    </source>
</evidence>
<name>A0A1G5JXY1_9FIRM</name>
<evidence type="ECO:0000313" key="5">
    <source>
        <dbReference type="Proteomes" id="UP000198636"/>
    </source>
</evidence>
<sequence length="359" mass="39064">MKNVHSYEVILQRMLNRLPTNIDKREGSVIYAALAPAAAELAQMYAQLDIEYNLSFADTATGEYLTRIAAELGVNRKPATKARRKGEFYHSSNSPLNVPIGSRYSIGSLTYVVVGEISAGAYILECETAGVVGNQQFGQILPINFISGLERAELRDVLVAGEDEEQDKALRQRYYEIVNEPSFGGNVSDYKQKINSIDGVGGLKVFPVWQGGGTVKATIIAADYNEPSNTLIEEVQNIIDPIPNSGKGLGFAPIGHKMTITGVTATTIDISTRITPQAGLTIGQLQENIEAAIEAYLLELRQDWQNQIQLVVRTAQIDARILSVAGVEDVNNTLLNDTASNIILGAEEIPRLGRVTVDE</sequence>
<evidence type="ECO:0000313" key="4">
    <source>
        <dbReference type="EMBL" id="SCY93167.1"/>
    </source>
</evidence>